<feature type="region of interest" description="Disordered" evidence="7">
    <location>
        <begin position="1"/>
        <end position="205"/>
    </location>
</feature>
<dbReference type="PROSITE" id="PS00674">
    <property type="entry name" value="AAA"/>
    <property type="match status" value="1"/>
</dbReference>
<dbReference type="AlphaFoldDB" id="A0A9W6YZN9"/>
<dbReference type="GO" id="GO:0006334">
    <property type="term" value="P:nucleosome assembly"/>
    <property type="evidence" value="ECO:0007669"/>
    <property type="project" value="TreeGrafter"/>
</dbReference>
<organism evidence="9 10">
    <name type="scientific">Ambrosiozyma monospora</name>
    <name type="common">Yeast</name>
    <name type="synonym">Endomycopsis monosporus</name>
    <dbReference type="NCBI Taxonomy" id="43982"/>
    <lineage>
        <taxon>Eukaryota</taxon>
        <taxon>Fungi</taxon>
        <taxon>Dikarya</taxon>
        <taxon>Ascomycota</taxon>
        <taxon>Saccharomycotina</taxon>
        <taxon>Pichiomycetes</taxon>
        <taxon>Pichiales</taxon>
        <taxon>Pichiaceae</taxon>
        <taxon>Ambrosiozyma</taxon>
    </lineage>
</organism>
<dbReference type="CDD" id="cd19517">
    <property type="entry name" value="RecA-like_Yta7-like"/>
    <property type="match status" value="1"/>
</dbReference>
<feature type="compositionally biased region" description="Acidic residues" evidence="7">
    <location>
        <begin position="114"/>
        <end position="141"/>
    </location>
</feature>
<dbReference type="InterPro" id="IPR036427">
    <property type="entry name" value="Bromodomain-like_sf"/>
</dbReference>
<dbReference type="GO" id="GO:0006337">
    <property type="term" value="P:nucleosome disassembly"/>
    <property type="evidence" value="ECO:0007669"/>
    <property type="project" value="TreeGrafter"/>
</dbReference>
<feature type="compositionally biased region" description="Acidic residues" evidence="7">
    <location>
        <begin position="60"/>
        <end position="69"/>
    </location>
</feature>
<dbReference type="Gene3D" id="1.10.8.60">
    <property type="match status" value="1"/>
</dbReference>
<dbReference type="GO" id="GO:0045815">
    <property type="term" value="P:transcription initiation-coupled chromatin remodeling"/>
    <property type="evidence" value="ECO:0007669"/>
    <property type="project" value="TreeGrafter"/>
</dbReference>
<feature type="compositionally biased region" description="Low complexity" evidence="7">
    <location>
        <begin position="1124"/>
        <end position="1135"/>
    </location>
</feature>
<keyword evidence="3" id="KW-0067">ATP-binding</keyword>
<dbReference type="EMBL" id="BSXU01001832">
    <property type="protein sequence ID" value="GMG31496.1"/>
    <property type="molecule type" value="Genomic_DNA"/>
</dbReference>
<feature type="compositionally biased region" description="Basic residues" evidence="7">
    <location>
        <begin position="174"/>
        <end position="187"/>
    </location>
</feature>
<dbReference type="FunFam" id="3.40.50.300:FF:000061">
    <property type="entry name" value="ATPase family, AAA domain-containing 2"/>
    <property type="match status" value="1"/>
</dbReference>
<proteinExistence type="inferred from homology"/>
<evidence type="ECO:0000256" key="7">
    <source>
        <dbReference type="SAM" id="MobiDB-lite"/>
    </source>
</evidence>
<evidence type="ECO:0000256" key="2">
    <source>
        <dbReference type="ARBA" id="ARBA00022741"/>
    </source>
</evidence>
<feature type="coiled-coil region" evidence="6">
    <location>
        <begin position="1051"/>
        <end position="1089"/>
    </location>
</feature>
<dbReference type="InterPro" id="IPR003960">
    <property type="entry name" value="ATPase_AAA_CS"/>
</dbReference>
<keyword evidence="10" id="KW-1185">Reference proteome</keyword>
<evidence type="ECO:0000313" key="10">
    <source>
        <dbReference type="Proteomes" id="UP001165063"/>
    </source>
</evidence>
<evidence type="ECO:0000256" key="4">
    <source>
        <dbReference type="ARBA" id="ARBA00023117"/>
    </source>
</evidence>
<dbReference type="GO" id="GO:0003682">
    <property type="term" value="F:chromatin binding"/>
    <property type="evidence" value="ECO:0007669"/>
    <property type="project" value="TreeGrafter"/>
</dbReference>
<dbReference type="CDD" id="cd05491">
    <property type="entry name" value="Bromo_TBP7_like"/>
    <property type="match status" value="1"/>
</dbReference>
<protein>
    <submittedName>
        <fullName evidence="9">Unnamed protein product</fullName>
    </submittedName>
</protein>
<comment type="caution">
    <text evidence="9">The sequence shown here is derived from an EMBL/GenBank/DDBJ whole genome shotgun (WGS) entry which is preliminary data.</text>
</comment>
<dbReference type="InterPro" id="IPR003593">
    <property type="entry name" value="AAA+_ATPase"/>
</dbReference>
<keyword evidence="6" id="KW-0175">Coiled coil</keyword>
<feature type="compositionally biased region" description="Acidic residues" evidence="7">
    <location>
        <begin position="1181"/>
        <end position="1195"/>
    </location>
</feature>
<feature type="compositionally biased region" description="Basic and acidic residues" evidence="7">
    <location>
        <begin position="1156"/>
        <end position="1177"/>
    </location>
</feature>
<dbReference type="InterPro" id="IPR001487">
    <property type="entry name" value="Bromodomain"/>
</dbReference>
<feature type="compositionally biased region" description="Acidic residues" evidence="7">
    <location>
        <begin position="13"/>
        <end position="38"/>
    </location>
</feature>
<dbReference type="PROSITE" id="PS50014">
    <property type="entry name" value="BROMODOMAIN_2"/>
    <property type="match status" value="1"/>
</dbReference>
<evidence type="ECO:0000256" key="3">
    <source>
        <dbReference type="ARBA" id="ARBA00022840"/>
    </source>
</evidence>
<dbReference type="SUPFAM" id="SSF47370">
    <property type="entry name" value="Bromodomain"/>
    <property type="match status" value="1"/>
</dbReference>
<dbReference type="InterPro" id="IPR027417">
    <property type="entry name" value="P-loop_NTPase"/>
</dbReference>
<dbReference type="SUPFAM" id="SSF52540">
    <property type="entry name" value="P-loop containing nucleoside triphosphate hydrolases"/>
    <property type="match status" value="2"/>
</dbReference>
<dbReference type="FunFam" id="1.10.8.60:FF:000016">
    <property type="entry name" value="ATPase family AAA domain-containing protein 2B"/>
    <property type="match status" value="1"/>
</dbReference>
<evidence type="ECO:0000313" key="9">
    <source>
        <dbReference type="EMBL" id="GMG31496.1"/>
    </source>
</evidence>
<keyword evidence="2" id="KW-0547">Nucleotide-binding</keyword>
<accession>A0A9W6YZN9</accession>
<reference evidence="9" key="1">
    <citation type="submission" date="2023-04" db="EMBL/GenBank/DDBJ databases">
        <title>Ambrosiozyma monospora NBRC 1965.</title>
        <authorList>
            <person name="Ichikawa N."/>
            <person name="Sato H."/>
            <person name="Tonouchi N."/>
        </authorList>
    </citation>
    <scope>NUCLEOTIDE SEQUENCE</scope>
    <source>
        <strain evidence="9">NBRC 1965</strain>
    </source>
</reference>
<dbReference type="InterPro" id="IPR041569">
    <property type="entry name" value="AAA_lid_3"/>
</dbReference>
<dbReference type="Gene3D" id="3.40.50.300">
    <property type="entry name" value="P-loop containing nucleotide triphosphate hydrolases"/>
    <property type="match status" value="1"/>
</dbReference>
<dbReference type="PANTHER" id="PTHR23069">
    <property type="entry name" value="AAA DOMAIN-CONTAINING"/>
    <property type="match status" value="1"/>
</dbReference>
<feature type="compositionally biased region" description="Basic and acidic residues" evidence="7">
    <location>
        <begin position="44"/>
        <end position="53"/>
    </location>
</feature>
<name>A0A9W6YZN9_AMBMO</name>
<evidence type="ECO:0000259" key="8">
    <source>
        <dbReference type="PROSITE" id="PS50014"/>
    </source>
</evidence>
<dbReference type="GO" id="GO:0042393">
    <property type="term" value="F:histone binding"/>
    <property type="evidence" value="ECO:0007669"/>
    <property type="project" value="TreeGrafter"/>
</dbReference>
<keyword evidence="4 5" id="KW-0103">Bromodomain</keyword>
<dbReference type="GO" id="GO:0005524">
    <property type="term" value="F:ATP binding"/>
    <property type="evidence" value="ECO:0007669"/>
    <property type="project" value="UniProtKB-KW"/>
</dbReference>
<dbReference type="GO" id="GO:0016887">
    <property type="term" value="F:ATP hydrolysis activity"/>
    <property type="evidence" value="ECO:0007669"/>
    <property type="project" value="InterPro"/>
</dbReference>
<dbReference type="OrthoDB" id="5421at2759"/>
<dbReference type="SMART" id="SM00382">
    <property type="entry name" value="AAA"/>
    <property type="match status" value="1"/>
</dbReference>
<gene>
    <name evidence="9" type="ORF">Amon01_000399400</name>
</gene>
<sequence>MPRRTRHTKPIPMDDEDDDDFQEEPVDEDEVSEEFEEDPQPKTPPKEEKKPNVKEAAAVIDDEDDDEDALSSRKRTRKRVNYNEDAQYAALNVDESDEEEEKINKKKKRKKNDDEDDDFHDADEPQFEDDNFDDDDFLDDDSLSKPKRTRNPGFVVKDDDDGDDDEFELQDTKRRGKKLKRRGRRTRDLRSSFTEGDDTVQHDEPLTLQDEIKQLAEDSPLNSPKQYNLRERKNVNYTIPPPLLPDVQLDDDPALGGISRGANTGSPRKGRLGGRYGNVNVFKRLFPTAGPFGGGDVQALFNQGGVPDVLTALGNVESSDSEDDNDLFKATDPNDTSHKMNIITADNMPGLPGAKKRNTLADTDPLGVDTNIDFSAVGGLSNYIDQLKEMITLPLLYPEIYSKFHITPPRGVLFHGPPGTGKTLMARALAASCSSQDKKITFFMRKGADCLSKWVGEAERHLRLLFEEAKQQQPSIIFFDEIDGLAPVRSSKQEQIHASIVSTLLALMDGMDNRGQVIVIGATNRPDSVDPALRRPGRFDREFFFPLPDLKSREEILNIHMRKWENKLNPEFVKELAKLTKGYGGADLRALCTESALNSIQRAYPQIYKSDDKLKINVNKIKVNPSDFTRALNKIIPSSARSTSLSAAPLPEHIEPLLKAQLKTIKDKLEDIIPSKKQPNILEESEYVDLSLLREDGGFKHQQMLTRLKQLRVFKPRLLISGKSGFGQGYISNAILHSLEGFNIQILDFAKLHSDSTISPESIIIQMFQELRRHKPSVLYIPDLLSFILNITPSIKATIVNMTRNMSPNDQVLILGMIEDSDELNDESIGLLPELKSTFQFNNKNIVELKRPSVTEIEEFFKFAFDSITLTPIEFDDLSVRPKRKLKKLKVIKMKEKPKVDDSKKDKDQAMHDMRLKNLLMVKLSVLMETCKNRFRRFRKPIIDDNELIHLFGGEPNPAARYQLQNDKILDTSSGKLFYNMDLEIIEERLWNGFYSEPKQFADDIKTIVKDSETANDRERITRSKEMLAHIMVGLDEIRVQTPQLLEEWKQVRLREKKRQLEQREKSKEQELEKEAKAMANGLQQLAANGDVNVNGTGVAAIGASPALEGGATGASEPQDGDKLQTQTQAQAQLQPNQNKDSSLEDEVSVAPIEINKFDKMDIDKPNEDTNNGHDDQTAIEAEDEESSDEEEEIEVPPKQELIIDLEKLKSIKEHIVSSANELSISELEQLNSKIIEIVYLYRLDLDKTQLLNDLNDVLKTSL</sequence>
<dbReference type="GO" id="GO:0005634">
    <property type="term" value="C:nucleus"/>
    <property type="evidence" value="ECO:0007669"/>
    <property type="project" value="TreeGrafter"/>
</dbReference>
<dbReference type="Proteomes" id="UP001165063">
    <property type="component" value="Unassembled WGS sequence"/>
</dbReference>
<evidence type="ECO:0000256" key="1">
    <source>
        <dbReference type="ARBA" id="ARBA00006914"/>
    </source>
</evidence>
<feature type="compositionally biased region" description="Acidic residues" evidence="7">
    <location>
        <begin position="158"/>
        <end position="169"/>
    </location>
</feature>
<dbReference type="InterPro" id="IPR045199">
    <property type="entry name" value="ATAD2-like"/>
</dbReference>
<feature type="domain" description="Bromo" evidence="8">
    <location>
        <begin position="981"/>
        <end position="1023"/>
    </location>
</feature>
<dbReference type="InterPro" id="IPR003959">
    <property type="entry name" value="ATPase_AAA_core"/>
</dbReference>
<evidence type="ECO:0000256" key="6">
    <source>
        <dbReference type="SAM" id="Coils"/>
    </source>
</evidence>
<dbReference type="PANTHER" id="PTHR23069:SF0">
    <property type="entry name" value="TAT-BINDING HOMOLOG 7"/>
    <property type="match status" value="1"/>
</dbReference>
<dbReference type="Gene3D" id="1.20.920.10">
    <property type="entry name" value="Bromodomain-like"/>
    <property type="match status" value="1"/>
</dbReference>
<evidence type="ECO:0000256" key="5">
    <source>
        <dbReference type="PROSITE-ProRule" id="PRU00035"/>
    </source>
</evidence>
<dbReference type="Pfam" id="PF00004">
    <property type="entry name" value="AAA"/>
    <property type="match status" value="1"/>
</dbReference>
<comment type="similarity">
    <text evidence="1">Belongs to the AAA ATPase family.</text>
</comment>
<feature type="region of interest" description="Disordered" evidence="7">
    <location>
        <begin position="1109"/>
        <end position="1197"/>
    </location>
</feature>
<dbReference type="Pfam" id="PF17862">
    <property type="entry name" value="AAA_lid_3"/>
    <property type="match status" value="1"/>
</dbReference>